<dbReference type="Proteomes" id="UP001432146">
    <property type="component" value="Unassembled WGS sequence"/>
</dbReference>
<dbReference type="EMBL" id="JAWNGG020000055">
    <property type="protein sequence ID" value="KAK9305176.1"/>
    <property type="molecule type" value="Genomic_DNA"/>
</dbReference>
<feature type="region of interest" description="Disordered" evidence="1">
    <location>
        <begin position="64"/>
        <end position="83"/>
    </location>
</feature>
<evidence type="ECO:0000313" key="2">
    <source>
        <dbReference type="EMBL" id="KAK9305176.1"/>
    </source>
</evidence>
<feature type="region of interest" description="Disordered" evidence="1">
    <location>
        <begin position="1"/>
        <end position="32"/>
    </location>
</feature>
<organism evidence="2 3">
    <name type="scientific">Tetragonisca angustula</name>
    <dbReference type="NCBI Taxonomy" id="166442"/>
    <lineage>
        <taxon>Eukaryota</taxon>
        <taxon>Metazoa</taxon>
        <taxon>Ecdysozoa</taxon>
        <taxon>Arthropoda</taxon>
        <taxon>Hexapoda</taxon>
        <taxon>Insecta</taxon>
        <taxon>Pterygota</taxon>
        <taxon>Neoptera</taxon>
        <taxon>Endopterygota</taxon>
        <taxon>Hymenoptera</taxon>
        <taxon>Apocrita</taxon>
        <taxon>Aculeata</taxon>
        <taxon>Apoidea</taxon>
        <taxon>Anthophila</taxon>
        <taxon>Apidae</taxon>
        <taxon>Tetragonisca</taxon>
    </lineage>
</organism>
<gene>
    <name evidence="2" type="ORF">QLX08_003696</name>
</gene>
<dbReference type="AlphaFoldDB" id="A0AAW1A603"/>
<name>A0AAW1A603_9HYME</name>
<proteinExistence type="predicted"/>
<evidence type="ECO:0000313" key="3">
    <source>
        <dbReference type="Proteomes" id="UP001432146"/>
    </source>
</evidence>
<evidence type="ECO:0000256" key="1">
    <source>
        <dbReference type="SAM" id="MobiDB-lite"/>
    </source>
</evidence>
<comment type="caution">
    <text evidence="2">The sequence shown here is derived from an EMBL/GenBank/DDBJ whole genome shotgun (WGS) entry which is preliminary data.</text>
</comment>
<sequence length="139" mass="15819">MESPTTRFRSIGGRSTSPSIDKNRVPEPTARSIVPKSAKHLVDFFSMTARLFTQKQRTALEDDCPGYRRKSHRSSCLRSERETKWTRPVAAQKKIEGVTVPRPRKGNYGLNSTFTYPGYLLLFPTPWVPLFPPHLEPSS</sequence>
<keyword evidence="3" id="KW-1185">Reference proteome</keyword>
<feature type="compositionally biased region" description="Polar residues" evidence="1">
    <location>
        <begin position="1"/>
        <end position="20"/>
    </location>
</feature>
<protein>
    <submittedName>
        <fullName evidence="2">Uncharacterized protein</fullName>
    </submittedName>
</protein>
<reference evidence="2 3" key="1">
    <citation type="submission" date="2024-05" db="EMBL/GenBank/DDBJ databases">
        <title>The nuclear and mitochondrial genome assemblies of Tetragonisca angustula (Apidae: Meliponini), a tiny yet remarkable pollinator in the Neotropics.</title>
        <authorList>
            <person name="Ferrari R."/>
            <person name="Ricardo P.C."/>
            <person name="Dias F.C."/>
            <person name="Araujo N.S."/>
            <person name="Soares D.O."/>
            <person name="Zhou Q.-S."/>
            <person name="Zhu C.-D."/>
            <person name="Coutinho L."/>
            <person name="Airas M.C."/>
            <person name="Batista T.M."/>
        </authorList>
    </citation>
    <scope>NUCLEOTIDE SEQUENCE [LARGE SCALE GENOMIC DNA]</scope>
    <source>
        <strain evidence="2">ASF017062</strain>
        <tissue evidence="2">Abdomen</tissue>
    </source>
</reference>
<accession>A0AAW1A603</accession>